<dbReference type="Gene3D" id="3.30.750.24">
    <property type="entry name" value="STAS domain"/>
    <property type="match status" value="1"/>
</dbReference>
<evidence type="ECO:0000256" key="1">
    <source>
        <dbReference type="ARBA" id="ARBA00009013"/>
    </source>
</evidence>
<dbReference type="Proteomes" id="UP000030491">
    <property type="component" value="Unassembled WGS sequence"/>
</dbReference>
<sequence length="140" mass="15965">MFSFDLIITFDILIFWRNFIIEDFQKLTVSLRGNLDIKTNIIVFTFKGQLDAFSEKQFKTFVTNNLKNKLPFIIDLTKIDFVDSSGLGALVQTAKECKKLKLGFSVVGNSRVAQTIKLVRLGDFLNLKSSLEDALTYLKN</sequence>
<evidence type="ECO:0000313" key="4">
    <source>
        <dbReference type="EMBL" id="KGF90352.1"/>
    </source>
</evidence>
<dbReference type="PANTHER" id="PTHR33495">
    <property type="entry name" value="ANTI-SIGMA FACTOR ANTAGONIST TM_1081-RELATED-RELATED"/>
    <property type="match status" value="1"/>
</dbReference>
<accession>A0A0A1ZL79</accession>
<dbReference type="SUPFAM" id="SSF52091">
    <property type="entry name" value="SpoIIaa-like"/>
    <property type="match status" value="1"/>
</dbReference>
<dbReference type="InterPro" id="IPR003658">
    <property type="entry name" value="Anti-sigma_ant"/>
</dbReference>
<dbReference type="GO" id="GO:0043856">
    <property type="term" value="F:anti-sigma factor antagonist activity"/>
    <property type="evidence" value="ECO:0007669"/>
    <property type="project" value="InterPro"/>
</dbReference>
<comment type="similarity">
    <text evidence="1 2">Belongs to the anti-sigma-factor antagonist family.</text>
</comment>
<dbReference type="OrthoDB" id="9796076at2"/>
<proteinExistence type="inferred from homology"/>
<dbReference type="PROSITE" id="PS50801">
    <property type="entry name" value="STAS"/>
    <property type="match status" value="1"/>
</dbReference>
<dbReference type="NCBIfam" id="TIGR00377">
    <property type="entry name" value="ant_ant_sig"/>
    <property type="match status" value="1"/>
</dbReference>
<protein>
    <recommendedName>
        <fullName evidence="2">Anti-sigma factor antagonist</fullName>
    </recommendedName>
</protein>
<organism evidence="4 5">
    <name type="scientific">Prochlorococcus marinus str. MIT 9116</name>
    <dbReference type="NCBI Taxonomy" id="167544"/>
    <lineage>
        <taxon>Bacteria</taxon>
        <taxon>Bacillati</taxon>
        <taxon>Cyanobacteriota</taxon>
        <taxon>Cyanophyceae</taxon>
        <taxon>Synechococcales</taxon>
        <taxon>Prochlorococcaceae</taxon>
        <taxon>Prochlorococcus</taxon>
    </lineage>
</organism>
<dbReference type="InterPro" id="IPR002645">
    <property type="entry name" value="STAS_dom"/>
</dbReference>
<feature type="domain" description="STAS" evidence="3">
    <location>
        <begin position="31"/>
        <end position="138"/>
    </location>
</feature>
<name>A0A0A1ZL79_PROMR</name>
<evidence type="ECO:0000313" key="5">
    <source>
        <dbReference type="Proteomes" id="UP000030491"/>
    </source>
</evidence>
<dbReference type="InterPro" id="IPR036513">
    <property type="entry name" value="STAS_dom_sf"/>
</dbReference>
<dbReference type="PANTHER" id="PTHR33495:SF2">
    <property type="entry name" value="ANTI-SIGMA FACTOR ANTAGONIST TM_1081-RELATED"/>
    <property type="match status" value="1"/>
</dbReference>
<dbReference type="EMBL" id="JNAJ01000017">
    <property type="protein sequence ID" value="KGF90352.1"/>
    <property type="molecule type" value="Genomic_DNA"/>
</dbReference>
<comment type="caution">
    <text evidence="4">The sequence shown here is derived from an EMBL/GenBank/DDBJ whole genome shotgun (WGS) entry which is preliminary data.</text>
</comment>
<dbReference type="Pfam" id="PF01740">
    <property type="entry name" value="STAS"/>
    <property type="match status" value="1"/>
</dbReference>
<dbReference type="AlphaFoldDB" id="A0A0A1ZL79"/>
<reference evidence="5" key="1">
    <citation type="journal article" date="2014" name="Sci. Data">
        <title>Genomes of diverse isolates of the marine cyanobacterium Prochlorococcus.</title>
        <authorList>
            <person name="Biller S."/>
            <person name="Berube P."/>
            <person name="Thompson J."/>
            <person name="Kelly L."/>
            <person name="Roggensack S."/>
            <person name="Awad L."/>
            <person name="Roache-Johnson K."/>
            <person name="Ding H."/>
            <person name="Giovannoni S.J."/>
            <person name="Moore L.R."/>
            <person name="Chisholm S.W."/>
        </authorList>
    </citation>
    <scope>NUCLEOTIDE SEQUENCE [LARGE SCALE GENOMIC DNA]</scope>
</reference>
<gene>
    <name evidence="4" type="ORF">EU93_1523</name>
</gene>
<evidence type="ECO:0000259" key="3">
    <source>
        <dbReference type="PROSITE" id="PS50801"/>
    </source>
</evidence>
<dbReference type="CDD" id="cd07043">
    <property type="entry name" value="STAS_anti-anti-sigma_factors"/>
    <property type="match status" value="1"/>
</dbReference>
<evidence type="ECO:0000256" key="2">
    <source>
        <dbReference type="RuleBase" id="RU003749"/>
    </source>
</evidence>